<comment type="subcellular location">
    <subcellularLocation>
        <location evidence="1">Periplasm</location>
    </subcellularLocation>
</comment>
<evidence type="ECO:0000256" key="4">
    <source>
        <dbReference type="ARBA" id="ARBA00022764"/>
    </source>
</evidence>
<dbReference type="PANTHER" id="PTHR30222">
    <property type="entry name" value="SPERMIDINE/PUTRESCINE-BINDING PERIPLASMIC PROTEIN"/>
    <property type="match status" value="1"/>
</dbReference>
<evidence type="ECO:0000256" key="3">
    <source>
        <dbReference type="ARBA" id="ARBA00022729"/>
    </source>
</evidence>
<protein>
    <submittedName>
        <fullName evidence="5">Putrescine ABC transporter periplasmic-binding protein</fullName>
    </submittedName>
</protein>
<dbReference type="GO" id="GO:0019808">
    <property type="term" value="F:polyamine binding"/>
    <property type="evidence" value="ECO:0007669"/>
    <property type="project" value="InterPro"/>
</dbReference>
<dbReference type="Gene3D" id="3.40.190.10">
    <property type="entry name" value="Periplasmic binding protein-like II"/>
    <property type="match status" value="1"/>
</dbReference>
<evidence type="ECO:0000256" key="1">
    <source>
        <dbReference type="ARBA" id="ARBA00004418"/>
    </source>
</evidence>
<name>A0A379WBN1_SALET</name>
<keyword evidence="3" id="KW-0732">Signal</keyword>
<proteinExistence type="predicted"/>
<dbReference type="PANTHER" id="PTHR30222:SF18">
    <property type="entry name" value="BIFUNCTIONAL POLYHYDROXYBUTYRATE SYNTHASE _ ABC TRANSPORTER PERIPLASMIC BINDING PROTEIN-RELATED"/>
    <property type="match status" value="1"/>
</dbReference>
<evidence type="ECO:0000313" key="6">
    <source>
        <dbReference type="Proteomes" id="UP000255509"/>
    </source>
</evidence>
<accession>A0A379WBN1</accession>
<dbReference type="PRINTS" id="PR00909">
    <property type="entry name" value="SPERMDNBNDNG"/>
</dbReference>
<evidence type="ECO:0000256" key="2">
    <source>
        <dbReference type="ARBA" id="ARBA00022448"/>
    </source>
</evidence>
<dbReference type="GO" id="GO:0042597">
    <property type="term" value="C:periplasmic space"/>
    <property type="evidence" value="ECO:0007669"/>
    <property type="project" value="UniProtKB-SubCell"/>
</dbReference>
<reference evidence="5 6" key="1">
    <citation type="submission" date="2018-06" db="EMBL/GenBank/DDBJ databases">
        <authorList>
            <consortium name="Pathogen Informatics"/>
            <person name="Doyle S."/>
        </authorList>
    </citation>
    <scope>NUCLEOTIDE SEQUENCE [LARGE SCALE GENOMIC DNA]</scope>
    <source>
        <strain evidence="5 6">NCTC8258</strain>
    </source>
</reference>
<sequence>MVVSVGTLAAEQKTLHIYNWSDYIAPDTVANFEKETGINVIYDVFDSNEVLEGKLMAGSTGSIWWCHRPVFLSASSPRAFFSAG</sequence>
<dbReference type="EMBL" id="UGXS01000004">
    <property type="protein sequence ID" value="SUH16650.1"/>
    <property type="molecule type" value="Genomic_DNA"/>
</dbReference>
<keyword evidence="2" id="KW-0813">Transport</keyword>
<evidence type="ECO:0000313" key="5">
    <source>
        <dbReference type="EMBL" id="SUH16650.1"/>
    </source>
</evidence>
<dbReference type="AlphaFoldDB" id="A0A379WBN1"/>
<dbReference type="GO" id="GO:0015846">
    <property type="term" value="P:polyamine transport"/>
    <property type="evidence" value="ECO:0007669"/>
    <property type="project" value="InterPro"/>
</dbReference>
<gene>
    <name evidence="5" type="primary">potF_2</name>
    <name evidence="5" type="ORF">NCTC8258_04414</name>
</gene>
<organism evidence="5 6">
    <name type="scientific">Salmonella enterica I</name>
    <dbReference type="NCBI Taxonomy" id="59201"/>
    <lineage>
        <taxon>Bacteria</taxon>
        <taxon>Pseudomonadati</taxon>
        <taxon>Pseudomonadota</taxon>
        <taxon>Gammaproteobacteria</taxon>
        <taxon>Enterobacterales</taxon>
        <taxon>Enterobacteriaceae</taxon>
        <taxon>Salmonella</taxon>
    </lineage>
</organism>
<dbReference type="SUPFAM" id="SSF53850">
    <property type="entry name" value="Periplasmic binding protein-like II"/>
    <property type="match status" value="1"/>
</dbReference>
<dbReference type="Proteomes" id="UP000255509">
    <property type="component" value="Unassembled WGS sequence"/>
</dbReference>
<dbReference type="InterPro" id="IPR001188">
    <property type="entry name" value="Sperm_putr-bd"/>
</dbReference>
<keyword evidence="4" id="KW-0574">Periplasm</keyword>